<reference evidence="1 2" key="1">
    <citation type="submission" date="2020-08" db="EMBL/GenBank/DDBJ databases">
        <title>Genomic Encyclopedia of Type Strains, Phase IV (KMG-IV): sequencing the most valuable type-strain genomes for metagenomic binning, comparative biology and taxonomic classification.</title>
        <authorList>
            <person name="Goeker M."/>
        </authorList>
    </citation>
    <scope>NUCLEOTIDE SEQUENCE [LARGE SCALE GENOMIC DNA]</scope>
    <source>
        <strain evidence="1 2">DSM 21769</strain>
    </source>
</reference>
<sequence>MRNKVLAQSITFTEEKLKSSLKKIQSNINFAVHSVIYYPYHFFHYDVKAKRIFLPKNEEVGCTVEPVSGIGSLIDYTPKLSSVEISIEKQVPQTYTLEECRTISESFIYQSISLKMKMLSISELIFKYHEFFYRPYWVVTSNNPKEVPDFIVDAVTGQYHPL</sequence>
<dbReference type="EMBL" id="JACHHJ010000002">
    <property type="protein sequence ID" value="MBB6450063.1"/>
    <property type="molecule type" value="Genomic_DNA"/>
</dbReference>
<comment type="caution">
    <text evidence="1">The sequence shown here is derived from an EMBL/GenBank/DDBJ whole genome shotgun (WGS) entry which is preliminary data.</text>
</comment>
<organism evidence="1 2">
    <name type="scientific">Geomicrobium halophilum</name>
    <dbReference type="NCBI Taxonomy" id="549000"/>
    <lineage>
        <taxon>Bacteria</taxon>
        <taxon>Bacillati</taxon>
        <taxon>Bacillota</taxon>
        <taxon>Bacilli</taxon>
        <taxon>Bacillales</taxon>
        <taxon>Geomicrobium</taxon>
    </lineage>
</organism>
<dbReference type="RefSeq" id="WP_184403984.1">
    <property type="nucleotide sequence ID" value="NZ_JACHHJ010000002.1"/>
</dbReference>
<keyword evidence="2" id="KW-1185">Reference proteome</keyword>
<name>A0A841PZ23_9BACL</name>
<evidence type="ECO:0000313" key="1">
    <source>
        <dbReference type="EMBL" id="MBB6450063.1"/>
    </source>
</evidence>
<accession>A0A841PZ23</accession>
<dbReference type="Proteomes" id="UP000568839">
    <property type="component" value="Unassembled WGS sequence"/>
</dbReference>
<protein>
    <submittedName>
        <fullName evidence="1">Uncharacterized protein</fullName>
    </submittedName>
</protein>
<evidence type="ECO:0000313" key="2">
    <source>
        <dbReference type="Proteomes" id="UP000568839"/>
    </source>
</evidence>
<dbReference type="AlphaFoldDB" id="A0A841PZ23"/>
<gene>
    <name evidence="1" type="ORF">HNR44_002041</name>
</gene>
<proteinExistence type="predicted"/>